<protein>
    <recommendedName>
        <fullName evidence="2">SGNH domain-containing protein</fullName>
    </recommendedName>
</protein>
<proteinExistence type="predicted"/>
<feature type="signal peptide" evidence="1">
    <location>
        <begin position="1"/>
        <end position="21"/>
    </location>
</feature>
<feature type="chain" id="PRO_5041349727" description="SGNH domain-containing protein" evidence="1">
    <location>
        <begin position="22"/>
        <end position="327"/>
    </location>
</feature>
<dbReference type="PANTHER" id="PTHR23028:SF53">
    <property type="entry name" value="ACYL_TRANSF_3 DOMAIN-CONTAINING PROTEIN"/>
    <property type="match status" value="1"/>
</dbReference>
<dbReference type="GO" id="GO:0000271">
    <property type="term" value="P:polysaccharide biosynthetic process"/>
    <property type="evidence" value="ECO:0007669"/>
    <property type="project" value="TreeGrafter"/>
</dbReference>
<dbReference type="PANTHER" id="PTHR23028">
    <property type="entry name" value="ACETYLTRANSFERASE"/>
    <property type="match status" value="1"/>
</dbReference>
<name>A0AA36DJ45_9BILA</name>
<reference evidence="3" key="1">
    <citation type="submission" date="2023-06" db="EMBL/GenBank/DDBJ databases">
        <authorList>
            <person name="Delattre M."/>
        </authorList>
    </citation>
    <scope>NUCLEOTIDE SEQUENCE</scope>
    <source>
        <strain evidence="3">AF72</strain>
    </source>
</reference>
<dbReference type="EMBL" id="CATQJA010002710">
    <property type="protein sequence ID" value="CAJ0587326.1"/>
    <property type="molecule type" value="Genomic_DNA"/>
</dbReference>
<dbReference type="Proteomes" id="UP001177023">
    <property type="component" value="Unassembled WGS sequence"/>
</dbReference>
<comment type="caution">
    <text evidence="3">The sequence shown here is derived from an EMBL/GenBank/DDBJ whole genome shotgun (WGS) entry which is preliminary data.</text>
</comment>
<dbReference type="AlphaFoldDB" id="A0AA36DJ45"/>
<sequence>MNLQLLAAFGLILFTGSTVSAKCAPDSVSFDGMCKGKMRSSNGGEPQIDRRAAIEENKKFLSSYYPTGGDLVDDSFNTGGFGHYVWPENNGNLSVIVVGNSWALQQHSIVRKYLPAHMTSSMEAYTASGCSIVFNHHQTLTEAFWHDMENKRPRIVFVILRYTYQYGDWAPYTPGNDEVLNYYQQAVDRFSKFADHIFVSSHQPFVCPIAGKANDILTRFIAALENGKDLTTLNMPYNATEFAENPVRVRINLLFQRCKKCHLLDMDTPFINAKMNWVQVYDPKTNLAYFDNACHFTKAGLEKIDPQIEKAIHAALPEYFPTEEADE</sequence>
<feature type="domain" description="SGNH" evidence="2">
    <location>
        <begin position="92"/>
        <end position="309"/>
    </location>
</feature>
<evidence type="ECO:0000313" key="3">
    <source>
        <dbReference type="EMBL" id="CAJ0587326.1"/>
    </source>
</evidence>
<evidence type="ECO:0000259" key="2">
    <source>
        <dbReference type="Pfam" id="PF19040"/>
    </source>
</evidence>
<organism evidence="3 4">
    <name type="scientific">Mesorhabditis spiculigera</name>
    <dbReference type="NCBI Taxonomy" id="96644"/>
    <lineage>
        <taxon>Eukaryota</taxon>
        <taxon>Metazoa</taxon>
        <taxon>Ecdysozoa</taxon>
        <taxon>Nematoda</taxon>
        <taxon>Chromadorea</taxon>
        <taxon>Rhabditida</taxon>
        <taxon>Rhabditina</taxon>
        <taxon>Rhabditomorpha</taxon>
        <taxon>Rhabditoidea</taxon>
        <taxon>Rhabditidae</taxon>
        <taxon>Mesorhabditinae</taxon>
        <taxon>Mesorhabditis</taxon>
    </lineage>
</organism>
<dbReference type="GO" id="GO:0016020">
    <property type="term" value="C:membrane"/>
    <property type="evidence" value="ECO:0007669"/>
    <property type="project" value="TreeGrafter"/>
</dbReference>
<dbReference type="Pfam" id="PF19040">
    <property type="entry name" value="SGNH"/>
    <property type="match status" value="1"/>
</dbReference>
<keyword evidence="4" id="KW-1185">Reference proteome</keyword>
<accession>A0AA36DJ45</accession>
<gene>
    <name evidence="3" type="ORF">MSPICULIGERA_LOCUS25300</name>
</gene>
<evidence type="ECO:0000313" key="4">
    <source>
        <dbReference type="Proteomes" id="UP001177023"/>
    </source>
</evidence>
<evidence type="ECO:0000256" key="1">
    <source>
        <dbReference type="SAM" id="SignalP"/>
    </source>
</evidence>
<feature type="non-terminal residue" evidence="3">
    <location>
        <position position="327"/>
    </location>
</feature>
<keyword evidence="1" id="KW-0732">Signal</keyword>
<dbReference type="InterPro" id="IPR050879">
    <property type="entry name" value="Acyltransferase_3"/>
</dbReference>
<dbReference type="InterPro" id="IPR043968">
    <property type="entry name" value="SGNH"/>
</dbReference>